<dbReference type="SUPFAM" id="SSF50814">
    <property type="entry name" value="Lipocalins"/>
    <property type="match status" value="1"/>
</dbReference>
<evidence type="ECO:0000313" key="2">
    <source>
        <dbReference type="EMBL" id="AEO36895.1"/>
    </source>
</evidence>
<keyword evidence="1" id="KW-0732">Signal</keyword>
<evidence type="ECO:0008006" key="3">
    <source>
        <dbReference type="Google" id="ProtNLM"/>
    </source>
</evidence>
<dbReference type="AlphaFoldDB" id="G3MTS7"/>
<evidence type="ECO:0000256" key="1">
    <source>
        <dbReference type="SAM" id="SignalP"/>
    </source>
</evidence>
<sequence length="169" mass="19740">MHCSQLFIVTALVFYSHGTSKEDFREALDTYGEIYLYWRSEARMYNSDWKCLSMTPKKVEADEYSFTQRYKVGDQWASNTFTGLLASGHGGDENATMTVTRFYGHEKNVTYTLRYWDYTHKCFIVSVTNVKGRTKCEMYQWDRIIDQRCAAASRCFLLILLCPPFLCIA</sequence>
<protein>
    <recommendedName>
        <fullName evidence="3">Lipocalin/cytosolic fatty-acid binding domain-containing protein</fullName>
    </recommendedName>
</protein>
<dbReference type="InterPro" id="IPR012674">
    <property type="entry name" value="Calycin"/>
</dbReference>
<dbReference type="GO" id="GO:0043176">
    <property type="term" value="F:amine binding"/>
    <property type="evidence" value="ECO:0007669"/>
    <property type="project" value="InterPro"/>
</dbReference>
<dbReference type="Pfam" id="PF02098">
    <property type="entry name" value="His_binding"/>
    <property type="match status" value="1"/>
</dbReference>
<dbReference type="InterPro" id="IPR002970">
    <property type="entry name" value="Tick_his-bd"/>
</dbReference>
<feature type="chain" id="PRO_5003447479" description="Lipocalin/cytosolic fatty-acid binding domain-containing protein" evidence="1">
    <location>
        <begin position="19"/>
        <end position="169"/>
    </location>
</feature>
<reference evidence="2" key="1">
    <citation type="journal article" date="2011" name="PLoS ONE">
        <title>A deep insight into the sialotranscriptome of the gulf coast tick, Amblyomma maculatum.</title>
        <authorList>
            <person name="Karim S."/>
            <person name="Singh P."/>
            <person name="Ribeiro J.M."/>
        </authorList>
    </citation>
    <scope>NUCLEOTIDE SEQUENCE</scope>
    <source>
        <tissue evidence="2">Salivary gland</tissue>
    </source>
</reference>
<organism evidence="2">
    <name type="scientific">Amblyomma maculatum</name>
    <name type="common">Gulf Coast tick</name>
    <dbReference type="NCBI Taxonomy" id="34609"/>
    <lineage>
        <taxon>Eukaryota</taxon>
        <taxon>Metazoa</taxon>
        <taxon>Ecdysozoa</taxon>
        <taxon>Arthropoda</taxon>
        <taxon>Chelicerata</taxon>
        <taxon>Arachnida</taxon>
        <taxon>Acari</taxon>
        <taxon>Parasitiformes</taxon>
        <taxon>Ixodida</taxon>
        <taxon>Ixodoidea</taxon>
        <taxon>Ixodidae</taxon>
        <taxon>Amblyomminae</taxon>
        <taxon>Amblyomma</taxon>
    </lineage>
</organism>
<accession>G3MTS7</accession>
<feature type="signal peptide" evidence="1">
    <location>
        <begin position="1"/>
        <end position="18"/>
    </location>
</feature>
<proteinExistence type="evidence at transcript level"/>
<name>G3MTS7_AMBMU</name>
<dbReference type="GO" id="GO:0030682">
    <property type="term" value="P:symbiont-mediated perturbation of host defenses"/>
    <property type="evidence" value="ECO:0007669"/>
    <property type="project" value="InterPro"/>
</dbReference>
<dbReference type="Gene3D" id="2.40.128.20">
    <property type="match status" value="1"/>
</dbReference>
<dbReference type="EMBL" id="JO845279">
    <property type="protein sequence ID" value="AEO36895.1"/>
    <property type="molecule type" value="mRNA"/>
</dbReference>